<proteinExistence type="predicted"/>
<comment type="subcellular location">
    <subcellularLocation>
        <location evidence="1">Membrane</location>
        <topology evidence="1">Multi-pass membrane protein</topology>
    </subcellularLocation>
</comment>
<dbReference type="PANTHER" id="PTHR13407">
    <property type="entry name" value="RNF121 PROTEIN"/>
    <property type="match status" value="1"/>
</dbReference>
<feature type="transmembrane region" description="Helical" evidence="6">
    <location>
        <begin position="95"/>
        <end position="116"/>
    </location>
</feature>
<dbReference type="GO" id="GO:0046872">
    <property type="term" value="F:metal ion binding"/>
    <property type="evidence" value="ECO:0007669"/>
    <property type="project" value="UniProtKB-KW"/>
</dbReference>
<dbReference type="AlphaFoldDB" id="A0A3P8D016"/>
<keyword evidence="4 6" id="KW-1133">Transmembrane helix</keyword>
<dbReference type="InterPro" id="IPR040176">
    <property type="entry name" value="RNF121/RNF175"/>
</dbReference>
<feature type="transmembrane region" description="Helical" evidence="6">
    <location>
        <begin position="29"/>
        <end position="53"/>
    </location>
</feature>
<evidence type="ECO:0000256" key="3">
    <source>
        <dbReference type="ARBA" id="ARBA00022723"/>
    </source>
</evidence>
<evidence type="ECO:0000256" key="6">
    <source>
        <dbReference type="SAM" id="Phobius"/>
    </source>
</evidence>
<accession>A0A3P8D016</accession>
<keyword evidence="2 6" id="KW-0812">Transmembrane</keyword>
<evidence type="ECO:0000256" key="2">
    <source>
        <dbReference type="ARBA" id="ARBA00022692"/>
    </source>
</evidence>
<dbReference type="EMBL" id="UZAL01027904">
    <property type="protein sequence ID" value="VDP36680.1"/>
    <property type="molecule type" value="Genomic_DNA"/>
</dbReference>
<reference evidence="7 8" key="1">
    <citation type="submission" date="2018-11" db="EMBL/GenBank/DDBJ databases">
        <authorList>
            <consortium name="Pathogen Informatics"/>
        </authorList>
    </citation>
    <scope>NUCLEOTIDE SEQUENCE [LARGE SCALE GENOMIC DNA]</scope>
    <source>
        <strain>Denwood</strain>
        <strain evidence="8">Zambia</strain>
    </source>
</reference>
<organism evidence="7 8">
    <name type="scientific">Schistosoma mattheei</name>
    <dbReference type="NCBI Taxonomy" id="31246"/>
    <lineage>
        <taxon>Eukaryota</taxon>
        <taxon>Metazoa</taxon>
        <taxon>Spiralia</taxon>
        <taxon>Lophotrochozoa</taxon>
        <taxon>Platyhelminthes</taxon>
        <taxon>Trematoda</taxon>
        <taxon>Digenea</taxon>
        <taxon>Strigeidida</taxon>
        <taxon>Schistosomatoidea</taxon>
        <taxon>Schistosomatidae</taxon>
        <taxon>Schistosoma</taxon>
    </lineage>
</organism>
<keyword evidence="5 6" id="KW-0472">Membrane</keyword>
<keyword evidence="8" id="KW-1185">Reference proteome</keyword>
<sequence>MLEYNKYKWYHFLQKVVCVVLSYRRVYRWFLFVHTVSYILGVGGYVLLVLTFFQVNLLFLLPTKVSVDLSLLALFYGLYYGVIARDFAEVCTNKLAAQISYYLFIQSILMIIYIFLCLCNLNVDIVFNQLTFHSIYDFVWRIIDKVKTSNHSLSFILKYQIPQGMPVRRIDPSVCSICKSDLTADSSEKVHRLNCTHVYPFLWDKPHLLYGNLLDWVRYLVAWQPVILGVVHVLNSILGLQ</sequence>
<evidence type="ECO:0000256" key="4">
    <source>
        <dbReference type="ARBA" id="ARBA00022989"/>
    </source>
</evidence>
<evidence type="ECO:0000313" key="8">
    <source>
        <dbReference type="Proteomes" id="UP000269396"/>
    </source>
</evidence>
<dbReference type="PANTHER" id="PTHR13407:SF0">
    <property type="entry name" value="FI05221P"/>
    <property type="match status" value="1"/>
</dbReference>
<feature type="transmembrane region" description="Helical" evidence="6">
    <location>
        <begin position="65"/>
        <end position="83"/>
    </location>
</feature>
<protein>
    <recommendedName>
        <fullName evidence="9">RING-type domain-containing protein</fullName>
    </recommendedName>
</protein>
<keyword evidence="3" id="KW-0479">Metal-binding</keyword>
<name>A0A3P8D016_9TREM</name>
<evidence type="ECO:0000256" key="1">
    <source>
        <dbReference type="ARBA" id="ARBA00004141"/>
    </source>
</evidence>
<gene>
    <name evidence="7" type="ORF">SMTD_LOCUS6945</name>
</gene>
<evidence type="ECO:0000256" key="5">
    <source>
        <dbReference type="ARBA" id="ARBA00023136"/>
    </source>
</evidence>
<evidence type="ECO:0000313" key="7">
    <source>
        <dbReference type="EMBL" id="VDP36680.1"/>
    </source>
</evidence>
<dbReference type="Proteomes" id="UP000269396">
    <property type="component" value="Unassembled WGS sequence"/>
</dbReference>
<dbReference type="GO" id="GO:0061630">
    <property type="term" value="F:ubiquitin protein ligase activity"/>
    <property type="evidence" value="ECO:0007669"/>
    <property type="project" value="TreeGrafter"/>
</dbReference>
<dbReference type="GO" id="GO:0036503">
    <property type="term" value="P:ERAD pathway"/>
    <property type="evidence" value="ECO:0007669"/>
    <property type="project" value="TreeGrafter"/>
</dbReference>
<dbReference type="GO" id="GO:0000139">
    <property type="term" value="C:Golgi membrane"/>
    <property type="evidence" value="ECO:0007669"/>
    <property type="project" value="TreeGrafter"/>
</dbReference>
<dbReference type="GO" id="GO:0005789">
    <property type="term" value="C:endoplasmic reticulum membrane"/>
    <property type="evidence" value="ECO:0007669"/>
    <property type="project" value="TreeGrafter"/>
</dbReference>
<evidence type="ECO:0008006" key="9">
    <source>
        <dbReference type="Google" id="ProtNLM"/>
    </source>
</evidence>